<keyword evidence="4" id="KW-1185">Reference proteome</keyword>
<protein>
    <submittedName>
        <fullName evidence="3">Uncharacterized protein</fullName>
    </submittedName>
</protein>
<evidence type="ECO:0000313" key="4">
    <source>
        <dbReference type="Proteomes" id="UP001141327"/>
    </source>
</evidence>
<keyword evidence="1" id="KW-1133">Transmembrane helix</keyword>
<dbReference type="SUPFAM" id="SSF50965">
    <property type="entry name" value="Galactose oxidase, central domain"/>
    <property type="match status" value="1"/>
</dbReference>
<name>A0ABQ8UHA3_9EUKA</name>
<accession>A0ABQ8UHA3</accession>
<gene>
    <name evidence="3" type="ORF">PAPYR_5575</name>
</gene>
<sequence length="936" mass="99159">MVIRRGLLYVLLVFLGATLVGADTEFLAAGEFTLINAAASERGFIGMYDLGTNKWTKLFEVPRNSTHRAVYGQIGDVIYFGGPSSFVLNDAIVTGLVAYDTQSDTRYSISGSPREGLIKALLIKDSDVFVGGTFKTLSSTDGKTCVGLAKFVPSSATWEFVATPPASVNEVVALELFPGSNTLMVGWAGSNNLYRLNVATQEWSQVALLNGVPEQILSCGSMVYVRTSAGGLYSCAETTCESKKTDASPVELGCYLNANALYVATATTVFAFDQPESFLGAVSLVDGGDSLSEDTTRPRFQTLQYIAWSGYDKGLLMAGLFTASLPNSNQPTQQVLRFTAGVALSTNTGGTIALPNFAAPAQSVGRWFATASPRNLLFGNFQPLPTSAAASEPVFSFLPGDRVPAGVAPLTLTTSSGTPTLATRSVEALKVPLAGLFPLVLTSSKDLRGGTVLSQFYDSRTNIVALVTGHAAETRLILFPYNETLASPLDSPVLVNVLYGVRYSQVEMARSATGLLYVMPLDTHPRAVSMTLVELPTANPAQAVTASIPLPNEAMCPDDQSTCRVTAMAAWGDGVVVSVSQHSSQARLYRFLESERRWARFPNAPLAQAGAADFTASHSPHSIVNALTVDEAGNLFVGGAFQRTLPSGELQYALAAFDPSGADIPLAGWTAATREAFAAGQSLLVYLTALSGSGATARVALAAMVAGEGESLQDRMLVANLGASKAQAFPIGGPNVGSAPSVFDLHMEPDTCNVLYAGRFTHVAGSVTPHLALFSYSATEAAWSLAALPNAYPDAAPHALSPVVRAPLNCSLLTSCAQCAADAGCVWCRDRYYAALEKGTCQPISTAYSHWSAASEYDLHAFCHTEPAQCVPEPPFSWPWWATMACTLSALGISGPFTYLCLGFCRKARKARRERYLTLAQQSAAAPLPPKPIQNY</sequence>
<dbReference type="InterPro" id="IPR011043">
    <property type="entry name" value="Gal_Oxase/kelch_b-propeller"/>
</dbReference>
<evidence type="ECO:0000313" key="3">
    <source>
        <dbReference type="EMBL" id="KAJ4458607.1"/>
    </source>
</evidence>
<evidence type="ECO:0000256" key="2">
    <source>
        <dbReference type="SAM" id="SignalP"/>
    </source>
</evidence>
<feature type="transmembrane region" description="Helical" evidence="1">
    <location>
        <begin position="878"/>
        <end position="905"/>
    </location>
</feature>
<evidence type="ECO:0000256" key="1">
    <source>
        <dbReference type="SAM" id="Phobius"/>
    </source>
</evidence>
<dbReference type="Proteomes" id="UP001141327">
    <property type="component" value="Unassembled WGS sequence"/>
</dbReference>
<dbReference type="Gene3D" id="2.120.10.80">
    <property type="entry name" value="Kelch-type beta propeller"/>
    <property type="match status" value="1"/>
</dbReference>
<keyword evidence="1" id="KW-0472">Membrane</keyword>
<reference evidence="3" key="1">
    <citation type="journal article" date="2022" name="bioRxiv">
        <title>Genomics of Preaxostyla Flagellates Illuminates Evolutionary Transitions and the Path Towards Mitochondrial Loss.</title>
        <authorList>
            <person name="Novak L.V.F."/>
            <person name="Treitli S.C."/>
            <person name="Pyrih J."/>
            <person name="Halakuc P."/>
            <person name="Pipaliya S.V."/>
            <person name="Vacek V."/>
            <person name="Brzon O."/>
            <person name="Soukal P."/>
            <person name="Eme L."/>
            <person name="Dacks J.B."/>
            <person name="Karnkowska A."/>
            <person name="Elias M."/>
            <person name="Hampl V."/>
        </authorList>
    </citation>
    <scope>NUCLEOTIDE SEQUENCE</scope>
    <source>
        <strain evidence="3">RCP-MX</strain>
    </source>
</reference>
<feature type="chain" id="PRO_5047131877" evidence="2">
    <location>
        <begin position="23"/>
        <end position="936"/>
    </location>
</feature>
<proteinExistence type="predicted"/>
<dbReference type="EMBL" id="JAPMOS010000027">
    <property type="protein sequence ID" value="KAJ4458607.1"/>
    <property type="molecule type" value="Genomic_DNA"/>
</dbReference>
<keyword evidence="2" id="KW-0732">Signal</keyword>
<keyword evidence="1" id="KW-0812">Transmembrane</keyword>
<organism evidence="3 4">
    <name type="scientific">Paratrimastix pyriformis</name>
    <dbReference type="NCBI Taxonomy" id="342808"/>
    <lineage>
        <taxon>Eukaryota</taxon>
        <taxon>Metamonada</taxon>
        <taxon>Preaxostyla</taxon>
        <taxon>Paratrimastigidae</taxon>
        <taxon>Paratrimastix</taxon>
    </lineage>
</organism>
<dbReference type="InterPro" id="IPR015915">
    <property type="entry name" value="Kelch-typ_b-propeller"/>
</dbReference>
<comment type="caution">
    <text evidence="3">The sequence shown here is derived from an EMBL/GenBank/DDBJ whole genome shotgun (WGS) entry which is preliminary data.</text>
</comment>
<feature type="signal peptide" evidence="2">
    <location>
        <begin position="1"/>
        <end position="22"/>
    </location>
</feature>